<protein>
    <recommendedName>
        <fullName evidence="3">Ribbon-helix-helix protein CopG domain-containing protein</fullName>
    </recommendedName>
</protein>
<dbReference type="RefSeq" id="WP_379789440.1">
    <property type="nucleotide sequence ID" value="NZ_JBHSHL010000065.1"/>
</dbReference>
<proteinExistence type="predicted"/>
<sequence>MEKKKKKIGRPTTNPKTRRLAVRLSESSNLILEAYCKQEKVSKTKAIENAIAELKKYLNR</sequence>
<accession>A0ABV9QPF5</accession>
<keyword evidence="2" id="KW-1185">Reference proteome</keyword>
<dbReference type="Proteomes" id="UP001595916">
    <property type="component" value="Unassembled WGS sequence"/>
</dbReference>
<organism evidence="1 2">
    <name type="scientific">Filifactor villosus</name>
    <dbReference type="NCBI Taxonomy" id="29374"/>
    <lineage>
        <taxon>Bacteria</taxon>
        <taxon>Bacillati</taxon>
        <taxon>Bacillota</taxon>
        <taxon>Clostridia</taxon>
        <taxon>Peptostreptococcales</taxon>
        <taxon>Filifactoraceae</taxon>
        <taxon>Filifactor</taxon>
    </lineage>
</organism>
<comment type="caution">
    <text evidence="1">The sequence shown here is derived from an EMBL/GenBank/DDBJ whole genome shotgun (WGS) entry which is preliminary data.</text>
</comment>
<evidence type="ECO:0008006" key="3">
    <source>
        <dbReference type="Google" id="ProtNLM"/>
    </source>
</evidence>
<evidence type="ECO:0000313" key="1">
    <source>
        <dbReference type="EMBL" id="MFC4805749.1"/>
    </source>
</evidence>
<reference evidence="2" key="1">
    <citation type="journal article" date="2019" name="Int. J. Syst. Evol. Microbiol.">
        <title>The Global Catalogue of Microorganisms (GCM) 10K type strain sequencing project: providing services to taxonomists for standard genome sequencing and annotation.</title>
        <authorList>
            <consortium name="The Broad Institute Genomics Platform"/>
            <consortium name="The Broad Institute Genome Sequencing Center for Infectious Disease"/>
            <person name="Wu L."/>
            <person name="Ma J."/>
        </authorList>
    </citation>
    <scope>NUCLEOTIDE SEQUENCE [LARGE SCALE GENOMIC DNA]</scope>
    <source>
        <strain evidence="2">CCUG 46385</strain>
    </source>
</reference>
<name>A0ABV9QPF5_9FIRM</name>
<gene>
    <name evidence="1" type="ORF">ACFO4R_11910</name>
</gene>
<dbReference type="EMBL" id="JBHSHL010000065">
    <property type="protein sequence ID" value="MFC4805749.1"/>
    <property type="molecule type" value="Genomic_DNA"/>
</dbReference>
<evidence type="ECO:0000313" key="2">
    <source>
        <dbReference type="Proteomes" id="UP001595916"/>
    </source>
</evidence>